<evidence type="ECO:0000256" key="1">
    <source>
        <dbReference type="ARBA" id="ARBA00022737"/>
    </source>
</evidence>
<dbReference type="OrthoDB" id="9769030at2"/>
<dbReference type="SUPFAM" id="SSF48452">
    <property type="entry name" value="TPR-like"/>
    <property type="match status" value="1"/>
</dbReference>
<dbReference type="Gene3D" id="1.25.40.10">
    <property type="entry name" value="Tetratricopeptide repeat domain"/>
    <property type="match status" value="1"/>
</dbReference>
<dbReference type="PROSITE" id="PS50005">
    <property type="entry name" value="TPR"/>
    <property type="match status" value="3"/>
</dbReference>
<dbReference type="PROSITE" id="PS50293">
    <property type="entry name" value="TPR_REGION"/>
    <property type="match status" value="1"/>
</dbReference>
<dbReference type="PANTHER" id="PTHR44943:SF8">
    <property type="entry name" value="TPR REPEAT-CONTAINING PROTEIN MJ0263"/>
    <property type="match status" value="1"/>
</dbReference>
<accession>A0A239H658</accession>
<evidence type="ECO:0000313" key="6">
    <source>
        <dbReference type="Proteomes" id="UP000198393"/>
    </source>
</evidence>
<keyword evidence="6" id="KW-1185">Reference proteome</keyword>
<sequence length="203" mass="23043">MSRVVQFPVSTPEHLGPKKARRRRKPNLEDYGQLNMFDQLPDNTPILSLPKAGSFFEEALQLDEEGNKDAEKYYLLAIENDQSVEDALCNLGILKSGQGDLTKAIDHLTQCLKRNPRHFEAHYNLGNVYSDLGNLELAKVHYELSAEIEPEYPNSYYNLGLVLISLKKYKEAIQSINKFVELAPRSEHQTANEIIKTLNAIAK</sequence>
<evidence type="ECO:0000313" key="5">
    <source>
        <dbReference type="EMBL" id="SNS75764.1"/>
    </source>
</evidence>
<dbReference type="AlphaFoldDB" id="A0A239H658"/>
<dbReference type="SMART" id="SM00028">
    <property type="entry name" value="TPR"/>
    <property type="match status" value="3"/>
</dbReference>
<evidence type="ECO:0000256" key="3">
    <source>
        <dbReference type="PROSITE-ProRule" id="PRU00339"/>
    </source>
</evidence>
<evidence type="ECO:0000256" key="4">
    <source>
        <dbReference type="SAM" id="MobiDB-lite"/>
    </source>
</evidence>
<feature type="repeat" description="TPR" evidence="3">
    <location>
        <begin position="85"/>
        <end position="118"/>
    </location>
</feature>
<feature type="region of interest" description="Disordered" evidence="4">
    <location>
        <begin position="1"/>
        <end position="26"/>
    </location>
</feature>
<dbReference type="Pfam" id="PF13181">
    <property type="entry name" value="TPR_8"/>
    <property type="match status" value="2"/>
</dbReference>
<dbReference type="InterPro" id="IPR051685">
    <property type="entry name" value="Ycf3/AcsC/BcsC/TPR_MFPF"/>
</dbReference>
<proteinExistence type="predicted"/>
<dbReference type="Proteomes" id="UP000198393">
    <property type="component" value="Unassembled WGS sequence"/>
</dbReference>
<keyword evidence="2 3" id="KW-0802">TPR repeat</keyword>
<keyword evidence="1" id="KW-0677">Repeat</keyword>
<protein>
    <submittedName>
        <fullName evidence="5">Tetratricopeptide repeat-containing protein</fullName>
    </submittedName>
</protein>
<feature type="repeat" description="TPR" evidence="3">
    <location>
        <begin position="119"/>
        <end position="152"/>
    </location>
</feature>
<gene>
    <name evidence="5" type="ORF">SAMN05421640_1118</name>
</gene>
<dbReference type="EMBL" id="FZPD01000002">
    <property type="protein sequence ID" value="SNS75764.1"/>
    <property type="molecule type" value="Genomic_DNA"/>
</dbReference>
<dbReference type="Pfam" id="PF00515">
    <property type="entry name" value="TPR_1"/>
    <property type="match status" value="1"/>
</dbReference>
<dbReference type="RefSeq" id="WP_089355879.1">
    <property type="nucleotide sequence ID" value="NZ_FZPD01000002.1"/>
</dbReference>
<name>A0A239H658_EKHLU</name>
<dbReference type="InterPro" id="IPR011990">
    <property type="entry name" value="TPR-like_helical_dom_sf"/>
</dbReference>
<reference evidence="5 6" key="1">
    <citation type="submission" date="2017-06" db="EMBL/GenBank/DDBJ databases">
        <authorList>
            <person name="Kim H.J."/>
            <person name="Triplett B.A."/>
        </authorList>
    </citation>
    <scope>NUCLEOTIDE SEQUENCE [LARGE SCALE GENOMIC DNA]</scope>
    <source>
        <strain evidence="5 6">DSM 19307</strain>
    </source>
</reference>
<dbReference type="PANTHER" id="PTHR44943">
    <property type="entry name" value="CELLULOSE SYNTHASE OPERON PROTEIN C"/>
    <property type="match status" value="1"/>
</dbReference>
<organism evidence="5 6">
    <name type="scientific">Ekhidna lutea</name>
    <dbReference type="NCBI Taxonomy" id="447679"/>
    <lineage>
        <taxon>Bacteria</taxon>
        <taxon>Pseudomonadati</taxon>
        <taxon>Bacteroidota</taxon>
        <taxon>Cytophagia</taxon>
        <taxon>Cytophagales</taxon>
        <taxon>Reichenbachiellaceae</taxon>
        <taxon>Ekhidna</taxon>
    </lineage>
</organism>
<evidence type="ECO:0000256" key="2">
    <source>
        <dbReference type="ARBA" id="ARBA00022803"/>
    </source>
</evidence>
<feature type="repeat" description="TPR" evidence="3">
    <location>
        <begin position="153"/>
        <end position="186"/>
    </location>
</feature>
<dbReference type="InterPro" id="IPR019734">
    <property type="entry name" value="TPR_rpt"/>
</dbReference>